<evidence type="ECO:0000256" key="4">
    <source>
        <dbReference type="ARBA" id="ARBA00022491"/>
    </source>
</evidence>
<dbReference type="Gene3D" id="3.30.60.60">
    <property type="entry name" value="N-acetyl transferase-like"/>
    <property type="match status" value="1"/>
</dbReference>
<dbReference type="PROSITE" id="PS01359">
    <property type="entry name" value="ZF_PHD_1"/>
    <property type="match status" value="1"/>
</dbReference>
<dbReference type="GO" id="GO:0005634">
    <property type="term" value="C:nucleus"/>
    <property type="evidence" value="ECO:0007669"/>
    <property type="project" value="UniProtKB-SubCell"/>
</dbReference>
<dbReference type="EnsemblMetazoa" id="AARA006710-RA">
    <property type="protein sequence ID" value="AARA006710-PA"/>
    <property type="gene ID" value="AARA006710"/>
</dbReference>
<dbReference type="Gene3D" id="1.10.10.10">
    <property type="entry name" value="Winged helix-like DNA-binding domain superfamily/Winged helix DNA-binding domain"/>
    <property type="match status" value="1"/>
</dbReference>
<dbReference type="InterPro" id="IPR050603">
    <property type="entry name" value="MYST_HAT"/>
</dbReference>
<evidence type="ECO:0000256" key="15">
    <source>
        <dbReference type="SAM" id="MobiDB-lite"/>
    </source>
</evidence>
<feature type="region of interest" description="Disordered" evidence="15">
    <location>
        <begin position="727"/>
        <end position="787"/>
    </location>
</feature>
<dbReference type="AlphaFoldDB" id="A0A182HZI2"/>
<evidence type="ECO:0000256" key="2">
    <source>
        <dbReference type="ARBA" id="ARBA00010107"/>
    </source>
</evidence>
<dbReference type="GO" id="GO:0003712">
    <property type="term" value="F:transcription coregulator activity"/>
    <property type="evidence" value="ECO:0007669"/>
    <property type="project" value="TreeGrafter"/>
</dbReference>
<dbReference type="FunFam" id="3.40.630.30:FF:000001">
    <property type="entry name" value="Histone acetyltransferase"/>
    <property type="match status" value="1"/>
</dbReference>
<keyword evidence="8" id="KW-0479">Metal-binding</keyword>
<evidence type="ECO:0000256" key="6">
    <source>
        <dbReference type="ARBA" id="ARBA00022553"/>
    </source>
</evidence>
<feature type="domain" description="MYST-type HAT" evidence="17">
    <location>
        <begin position="294"/>
        <end position="577"/>
    </location>
</feature>
<evidence type="ECO:0000256" key="13">
    <source>
        <dbReference type="ARBA" id="ARBA00022990"/>
    </source>
</evidence>
<keyword evidence="6" id="KW-0597">Phosphoprotein</keyword>
<dbReference type="InterPro" id="IPR048589">
    <property type="entry name" value="SAMD1-like_WH"/>
</dbReference>
<feature type="domain" description="SAMD1-like winged helix (WH)" evidence="18">
    <location>
        <begin position="5"/>
        <end position="81"/>
    </location>
</feature>
<keyword evidence="12" id="KW-0156">Chromatin regulator</keyword>
<comment type="similarity">
    <text evidence="2">Belongs to the MYST (SAS/MOZ) family.</text>
</comment>
<dbReference type="GO" id="GO:0008270">
    <property type="term" value="F:zinc ion binding"/>
    <property type="evidence" value="ECO:0007669"/>
    <property type="project" value="UniProtKB-KW"/>
</dbReference>
<proteinExistence type="inferred from homology"/>
<keyword evidence="5" id="KW-1017">Isopeptide bond</keyword>
<keyword evidence="11" id="KW-0832">Ubl conjugation</keyword>
<dbReference type="PROSITE" id="PS52014">
    <property type="entry name" value="SAMD1_WH"/>
    <property type="match status" value="1"/>
</dbReference>
<evidence type="ECO:0000256" key="11">
    <source>
        <dbReference type="ARBA" id="ARBA00022843"/>
    </source>
</evidence>
<evidence type="ECO:0000256" key="12">
    <source>
        <dbReference type="ARBA" id="ARBA00022853"/>
    </source>
</evidence>
<dbReference type="InterPro" id="IPR036388">
    <property type="entry name" value="WH-like_DNA-bd_sf"/>
</dbReference>
<feature type="domain" description="PHD-type" evidence="16">
    <location>
        <begin position="163"/>
        <end position="218"/>
    </location>
</feature>
<dbReference type="GO" id="GO:0010484">
    <property type="term" value="F:histone H3 acetyltransferase activity"/>
    <property type="evidence" value="ECO:0007669"/>
    <property type="project" value="TreeGrafter"/>
</dbReference>
<evidence type="ECO:0000313" key="19">
    <source>
        <dbReference type="EnsemblMetazoa" id="AARA006710-PA"/>
    </source>
</evidence>
<dbReference type="PANTHER" id="PTHR10615">
    <property type="entry name" value="HISTONE ACETYLTRANSFERASE"/>
    <property type="match status" value="1"/>
</dbReference>
<dbReference type="SMART" id="SM00249">
    <property type="entry name" value="PHD"/>
    <property type="match status" value="2"/>
</dbReference>
<keyword evidence="10" id="KW-0862">Zinc</keyword>
<organism evidence="19 20">
    <name type="scientific">Anopheles arabiensis</name>
    <name type="common">Mosquito</name>
    <dbReference type="NCBI Taxonomy" id="7173"/>
    <lineage>
        <taxon>Eukaryota</taxon>
        <taxon>Metazoa</taxon>
        <taxon>Ecdysozoa</taxon>
        <taxon>Arthropoda</taxon>
        <taxon>Hexapoda</taxon>
        <taxon>Insecta</taxon>
        <taxon>Pterygota</taxon>
        <taxon>Neoptera</taxon>
        <taxon>Endopterygota</taxon>
        <taxon>Diptera</taxon>
        <taxon>Nematocera</taxon>
        <taxon>Culicoidea</taxon>
        <taxon>Culicidae</taxon>
        <taxon>Anophelinae</taxon>
        <taxon>Anopheles</taxon>
    </lineage>
</organism>
<dbReference type="GO" id="GO:0003677">
    <property type="term" value="F:DNA binding"/>
    <property type="evidence" value="ECO:0007669"/>
    <property type="project" value="InterPro"/>
</dbReference>
<keyword evidence="20" id="KW-1185">Reference proteome</keyword>
<dbReference type="GO" id="GO:0040029">
    <property type="term" value="P:epigenetic regulation of gene expression"/>
    <property type="evidence" value="ECO:0007669"/>
    <property type="project" value="UniProtKB-ARBA"/>
</dbReference>
<keyword evidence="4" id="KW-0678">Repressor</keyword>
<dbReference type="InterPro" id="IPR019787">
    <property type="entry name" value="Znf_PHD-finger"/>
</dbReference>
<evidence type="ECO:0000259" key="18">
    <source>
        <dbReference type="PROSITE" id="PS52014"/>
    </source>
</evidence>
<keyword evidence="13" id="KW-0007">Acetylation</keyword>
<dbReference type="InterPro" id="IPR019786">
    <property type="entry name" value="Zinc_finger_PHD-type_CS"/>
</dbReference>
<dbReference type="SUPFAM" id="SSF57903">
    <property type="entry name" value="FYVE/PHD zinc finger"/>
    <property type="match status" value="1"/>
</dbReference>
<sequence>MPGKVNHVSEDRWRECIVDAISFVLRQKQSATLPRISFTLRKRHNLPEDTVADRLTDAVSSGWIMLRVRGQETSYRVAKQQQQQQQQQQQKARKVPPPPAGVLLCIECLKPGGQSSPEPISSCDRCAIALHDACASRSNGWEADAIPLSRLVAAGNRWYCEECQPCDGCSTANESLSHPQRCVVECLDCRRRFHFQCMNPSVRLSPVQAWHCSDCIGSEHQQTVVEKIKQRQDSVKIAKGDTGARFYRSQPTEADLIGGRIEAMRLRLGDQVAGDDLDMFRDVLLMRCRLEEDDLARTPAAVRLGRYEIETWYSSPFPQEYAKLAVLHMCEFCLKYMKTGNELARHQGKCGQRCPPGWEIYRDGDLSVFEVDGNEQKLYCQSLCLLSKLFLDHKTLYFDVEPFLFYVLTVRDRHGHHPVGYFSKEKQNQLRYNVSCILTLPQYQRRGYGRFLIDFSYLLSRVERKPGTPERPLSELGEVSYRRYWCSVLLAYLYHNRDESLTLATVSQETGMIVGDIVTALRQLGFVRYRVERAGCIRTNRPFLCIDWDHVEQHHRLRTVAGRERLEVREVCLRWTPNLRLRNVMRQLELMQTTPNVGESVECNVEWEKTSDRSNDSASSTERPVTVTSRGRTRHRCRKYSDSIFDLSLSLTTGTPKSGRNVKPVAHTVPFTKRRRIKQRPIAAASFLKLPYIVLVPVKLSPAASGSPDAPSLEPEEISLDSVEAFMGTPKSEPQQKSSPEKQPPVGPTGGCFTPIAPFRQPPQHADRTDTTTVGPEHCGTPKTTRGRTVMGSFAKCRKRMHDGELLLLGSDQEGECKRLRLDEMIASRAEPDHRATEMGSVATKGTFENAPGRQVWAGSARPGTGNRTSLGTCSVEAKTEQCLIGRKFPRTV</sequence>
<feature type="region of interest" description="Disordered" evidence="15">
    <location>
        <begin position="608"/>
        <end position="634"/>
    </location>
</feature>
<dbReference type="VEuPathDB" id="VectorBase:AARA006710"/>
<dbReference type="FunFam" id="1.10.10.10:FF:000123">
    <property type="entry name" value="Histone acetyltransferase"/>
    <property type="match status" value="1"/>
</dbReference>
<dbReference type="InterPro" id="IPR016181">
    <property type="entry name" value="Acyl_CoA_acyltransferase"/>
</dbReference>
<accession>A0A182HZI2</accession>
<evidence type="ECO:0000256" key="14">
    <source>
        <dbReference type="ARBA" id="ARBA00023242"/>
    </source>
</evidence>
<evidence type="ECO:0000256" key="3">
    <source>
        <dbReference type="ARBA" id="ARBA00013184"/>
    </source>
</evidence>
<protein>
    <recommendedName>
        <fullName evidence="3">histone acetyltransferase</fullName>
        <ecNumber evidence="3">2.3.1.48</ecNumber>
    </recommendedName>
</protein>
<dbReference type="EC" id="2.3.1.48" evidence="3"/>
<evidence type="ECO:0000259" key="16">
    <source>
        <dbReference type="PROSITE" id="PS50016"/>
    </source>
</evidence>
<dbReference type="PROSITE" id="PS51726">
    <property type="entry name" value="MYST_HAT"/>
    <property type="match status" value="1"/>
</dbReference>
<dbReference type="InterPro" id="IPR013083">
    <property type="entry name" value="Znf_RING/FYVE/PHD"/>
</dbReference>
<keyword evidence="7" id="KW-0808">Transferase</keyword>
<dbReference type="Gene3D" id="3.40.630.30">
    <property type="match status" value="1"/>
</dbReference>
<dbReference type="Proteomes" id="UP000075840">
    <property type="component" value="Unassembled WGS sequence"/>
</dbReference>
<name>A0A182HZI2_ANOAR</name>
<evidence type="ECO:0000313" key="20">
    <source>
        <dbReference type="Proteomes" id="UP000075840"/>
    </source>
</evidence>
<evidence type="ECO:0000256" key="5">
    <source>
        <dbReference type="ARBA" id="ARBA00022499"/>
    </source>
</evidence>
<evidence type="ECO:0000256" key="1">
    <source>
        <dbReference type="ARBA" id="ARBA00004123"/>
    </source>
</evidence>
<dbReference type="PANTHER" id="PTHR10615:SF217">
    <property type="entry name" value="HISTONE ACETYLTRANSFERASE"/>
    <property type="match status" value="1"/>
</dbReference>
<dbReference type="Pfam" id="PF17772">
    <property type="entry name" value="zf-MYST"/>
    <property type="match status" value="1"/>
</dbReference>
<dbReference type="VEuPathDB" id="VectorBase:AARA21_007183"/>
<keyword evidence="14" id="KW-0539">Nucleus</keyword>
<dbReference type="InterPro" id="IPR002717">
    <property type="entry name" value="HAT_MYST-type"/>
</dbReference>
<dbReference type="FunFam" id="3.30.60.60:FF:000001">
    <property type="entry name" value="Histone acetyltransferase"/>
    <property type="match status" value="1"/>
</dbReference>
<evidence type="ECO:0000256" key="7">
    <source>
        <dbReference type="ARBA" id="ARBA00022679"/>
    </source>
</evidence>
<reference evidence="19" key="1">
    <citation type="submission" date="2022-08" db="UniProtKB">
        <authorList>
            <consortium name="EnsemblMetazoa"/>
        </authorList>
    </citation>
    <scope>IDENTIFICATION</scope>
    <source>
        <strain evidence="19">Dongola</strain>
    </source>
</reference>
<dbReference type="SUPFAM" id="SSF55729">
    <property type="entry name" value="Acyl-CoA N-acyltransferases (Nat)"/>
    <property type="match status" value="1"/>
</dbReference>
<evidence type="ECO:0000259" key="17">
    <source>
        <dbReference type="PROSITE" id="PS51726"/>
    </source>
</evidence>
<dbReference type="GO" id="GO:0070776">
    <property type="term" value="C:MOZ/MORF histone acetyltransferase complex"/>
    <property type="evidence" value="ECO:0007669"/>
    <property type="project" value="TreeGrafter"/>
</dbReference>
<dbReference type="InterPro" id="IPR011011">
    <property type="entry name" value="Znf_FYVE_PHD"/>
</dbReference>
<keyword evidence="9" id="KW-0863">Zinc-finger</keyword>
<dbReference type="GO" id="GO:0006357">
    <property type="term" value="P:regulation of transcription by RNA polymerase II"/>
    <property type="evidence" value="ECO:0007669"/>
    <property type="project" value="TreeGrafter"/>
</dbReference>
<feature type="compositionally biased region" description="Polar residues" evidence="15">
    <location>
        <begin position="616"/>
        <end position="630"/>
    </location>
</feature>
<dbReference type="EMBL" id="APCN01001980">
    <property type="status" value="NOT_ANNOTATED_CDS"/>
    <property type="molecule type" value="Genomic_DNA"/>
</dbReference>
<dbReference type="InterPro" id="IPR040706">
    <property type="entry name" value="Zf-MYST"/>
</dbReference>
<dbReference type="Pfam" id="PF01853">
    <property type="entry name" value="MOZ_SAS"/>
    <property type="match status" value="1"/>
</dbReference>
<evidence type="ECO:0000256" key="8">
    <source>
        <dbReference type="ARBA" id="ARBA00022723"/>
    </source>
</evidence>
<dbReference type="Gene3D" id="3.30.40.10">
    <property type="entry name" value="Zinc/RING finger domain, C3HC4 (zinc finger)"/>
    <property type="match status" value="2"/>
</dbReference>
<dbReference type="PROSITE" id="PS50016">
    <property type="entry name" value="ZF_PHD_2"/>
    <property type="match status" value="1"/>
</dbReference>
<dbReference type="CDD" id="cd04301">
    <property type="entry name" value="NAT_SF"/>
    <property type="match status" value="1"/>
</dbReference>
<evidence type="ECO:0000256" key="10">
    <source>
        <dbReference type="ARBA" id="ARBA00022833"/>
    </source>
</evidence>
<dbReference type="InterPro" id="IPR001965">
    <property type="entry name" value="Znf_PHD"/>
</dbReference>
<comment type="subcellular location">
    <subcellularLocation>
        <location evidence="1">Nucleus</location>
    </subcellularLocation>
</comment>
<dbReference type="GO" id="GO:0003682">
    <property type="term" value="F:chromatin binding"/>
    <property type="evidence" value="ECO:0007669"/>
    <property type="project" value="TreeGrafter"/>
</dbReference>
<evidence type="ECO:0000256" key="9">
    <source>
        <dbReference type="ARBA" id="ARBA00022771"/>
    </source>
</evidence>